<sequence length="219" mass="24932">MCTNYVAPGDDPGLNELKINSFRDLYRWTPWKPEIYPDYDAPIVRGTEDGMEAVIANFGMMPKAFQPAGKHFMTVNARSETVAEKPAYRTAWRNGQRCLIPVKWIYEPNWETGKHVRYRIGVADWQPYCVAGIWRAWHGADGVETLAMAMLTVNADEHPLMKHMHRPGDEKRSVVILRPHDFEEWLTTSNVDAARAMLQLYPADEMVAEAAPKAGKSVE</sequence>
<proteinExistence type="inferred from homology"/>
<dbReference type="PANTHER" id="PTHR13604:SF0">
    <property type="entry name" value="ABASIC SITE PROCESSING PROTEIN HMCES"/>
    <property type="match status" value="1"/>
</dbReference>
<evidence type="ECO:0000256" key="6">
    <source>
        <dbReference type="ARBA" id="ARBA00023125"/>
    </source>
</evidence>
<dbReference type="GO" id="GO:0003697">
    <property type="term" value="F:single-stranded DNA binding"/>
    <property type="evidence" value="ECO:0007669"/>
    <property type="project" value="InterPro"/>
</dbReference>
<comment type="similarity">
    <text evidence="1 8">Belongs to the SOS response-associated peptidase family.</text>
</comment>
<dbReference type="PANTHER" id="PTHR13604">
    <property type="entry name" value="DC12-RELATED"/>
    <property type="match status" value="1"/>
</dbReference>
<dbReference type="GO" id="GO:0008233">
    <property type="term" value="F:peptidase activity"/>
    <property type="evidence" value="ECO:0007669"/>
    <property type="project" value="UniProtKB-KW"/>
</dbReference>
<keyword evidence="6" id="KW-0238">DNA-binding</keyword>
<evidence type="ECO:0000256" key="8">
    <source>
        <dbReference type="RuleBase" id="RU364100"/>
    </source>
</evidence>
<keyword evidence="7" id="KW-0456">Lyase</keyword>
<evidence type="ECO:0000256" key="2">
    <source>
        <dbReference type="ARBA" id="ARBA00022670"/>
    </source>
</evidence>
<reference evidence="9 10" key="1">
    <citation type="submission" date="2017-11" db="EMBL/GenBank/DDBJ databases">
        <authorList>
            <person name="Seth-Smith MB H."/>
        </authorList>
    </citation>
    <scope>NUCLEOTIDE SEQUENCE [LARGE SCALE GENOMIC DNA]</scope>
    <source>
        <strain evidence="9">E</strain>
    </source>
</reference>
<keyword evidence="3" id="KW-0227">DNA damage</keyword>
<dbReference type="EC" id="3.4.-.-" evidence="8"/>
<dbReference type="GO" id="GO:0016829">
    <property type="term" value="F:lyase activity"/>
    <property type="evidence" value="ECO:0007669"/>
    <property type="project" value="UniProtKB-KW"/>
</dbReference>
<dbReference type="InterPro" id="IPR036590">
    <property type="entry name" value="SRAP-like"/>
</dbReference>
<keyword evidence="4 8" id="KW-0378">Hydrolase</keyword>
<dbReference type="GO" id="GO:0106300">
    <property type="term" value="P:protein-DNA covalent cross-linking repair"/>
    <property type="evidence" value="ECO:0007669"/>
    <property type="project" value="InterPro"/>
</dbReference>
<keyword evidence="5" id="KW-0190">Covalent protein-DNA linkage</keyword>
<evidence type="ECO:0000256" key="1">
    <source>
        <dbReference type="ARBA" id="ARBA00008136"/>
    </source>
</evidence>
<organism evidence="9 10">
    <name type="scientific">Burkholderia stabilis</name>
    <dbReference type="NCBI Taxonomy" id="95485"/>
    <lineage>
        <taxon>Bacteria</taxon>
        <taxon>Pseudomonadati</taxon>
        <taxon>Pseudomonadota</taxon>
        <taxon>Betaproteobacteria</taxon>
        <taxon>Burkholderiales</taxon>
        <taxon>Burkholderiaceae</taxon>
        <taxon>Burkholderia</taxon>
        <taxon>Burkholderia cepacia complex</taxon>
    </lineage>
</organism>
<protein>
    <recommendedName>
        <fullName evidence="8">Abasic site processing protein</fullName>
        <ecNumber evidence="8">3.4.-.-</ecNumber>
    </recommendedName>
</protein>
<dbReference type="SUPFAM" id="SSF143081">
    <property type="entry name" value="BB1717-like"/>
    <property type="match status" value="1"/>
</dbReference>
<name>A0AAJ5N3N0_9BURK</name>
<keyword evidence="2 8" id="KW-0645">Protease</keyword>
<dbReference type="InterPro" id="IPR003738">
    <property type="entry name" value="SRAP"/>
</dbReference>
<accession>A0AAJ5N3N0</accession>
<dbReference type="AlphaFoldDB" id="A0AAJ5N3N0"/>
<dbReference type="Gene3D" id="3.90.1680.10">
    <property type="entry name" value="SOS response associated peptidase-like"/>
    <property type="match status" value="1"/>
</dbReference>
<keyword evidence="10" id="KW-1185">Reference proteome</keyword>
<evidence type="ECO:0000256" key="3">
    <source>
        <dbReference type="ARBA" id="ARBA00022763"/>
    </source>
</evidence>
<gene>
    <name evidence="9" type="ORF">BSTAB16_0713</name>
</gene>
<evidence type="ECO:0000256" key="4">
    <source>
        <dbReference type="ARBA" id="ARBA00022801"/>
    </source>
</evidence>
<dbReference type="RefSeq" id="WP_122166117.1">
    <property type="nucleotide sequence ID" value="NZ_LR025742.1"/>
</dbReference>
<dbReference type="Pfam" id="PF02586">
    <property type="entry name" value="SRAP"/>
    <property type="match status" value="1"/>
</dbReference>
<dbReference type="EMBL" id="LR025742">
    <property type="protein sequence ID" value="VBB10606.1"/>
    <property type="molecule type" value="Genomic_DNA"/>
</dbReference>
<evidence type="ECO:0000313" key="9">
    <source>
        <dbReference type="EMBL" id="VBB10606.1"/>
    </source>
</evidence>
<dbReference type="GO" id="GO:0006508">
    <property type="term" value="P:proteolysis"/>
    <property type="evidence" value="ECO:0007669"/>
    <property type="project" value="UniProtKB-KW"/>
</dbReference>
<evidence type="ECO:0000256" key="5">
    <source>
        <dbReference type="ARBA" id="ARBA00023124"/>
    </source>
</evidence>
<dbReference type="GeneID" id="71053208"/>
<dbReference type="Proteomes" id="UP000268684">
    <property type="component" value="Chromosome I"/>
</dbReference>
<evidence type="ECO:0000313" key="10">
    <source>
        <dbReference type="Proteomes" id="UP000268684"/>
    </source>
</evidence>
<evidence type="ECO:0000256" key="7">
    <source>
        <dbReference type="ARBA" id="ARBA00023239"/>
    </source>
</evidence>